<organism evidence="2 3">
    <name type="scientific">Scleroderma citrinum Foug A</name>
    <dbReference type="NCBI Taxonomy" id="1036808"/>
    <lineage>
        <taxon>Eukaryota</taxon>
        <taxon>Fungi</taxon>
        <taxon>Dikarya</taxon>
        <taxon>Basidiomycota</taxon>
        <taxon>Agaricomycotina</taxon>
        <taxon>Agaricomycetes</taxon>
        <taxon>Agaricomycetidae</taxon>
        <taxon>Boletales</taxon>
        <taxon>Sclerodermatineae</taxon>
        <taxon>Sclerodermataceae</taxon>
        <taxon>Scleroderma</taxon>
    </lineage>
</organism>
<protein>
    <submittedName>
        <fullName evidence="2">Uncharacterized protein</fullName>
    </submittedName>
</protein>
<accession>A0A0C2ZAN5</accession>
<reference evidence="3" key="2">
    <citation type="submission" date="2015-01" db="EMBL/GenBank/DDBJ databases">
        <title>Evolutionary Origins and Diversification of the Mycorrhizal Mutualists.</title>
        <authorList>
            <consortium name="DOE Joint Genome Institute"/>
            <consortium name="Mycorrhizal Genomics Consortium"/>
            <person name="Kohler A."/>
            <person name="Kuo A."/>
            <person name="Nagy L.G."/>
            <person name="Floudas D."/>
            <person name="Copeland A."/>
            <person name="Barry K.W."/>
            <person name="Cichocki N."/>
            <person name="Veneault-Fourrey C."/>
            <person name="LaButti K."/>
            <person name="Lindquist E.A."/>
            <person name="Lipzen A."/>
            <person name="Lundell T."/>
            <person name="Morin E."/>
            <person name="Murat C."/>
            <person name="Riley R."/>
            <person name="Ohm R."/>
            <person name="Sun H."/>
            <person name="Tunlid A."/>
            <person name="Henrissat B."/>
            <person name="Grigoriev I.V."/>
            <person name="Hibbett D.S."/>
            <person name="Martin F."/>
        </authorList>
    </citation>
    <scope>NUCLEOTIDE SEQUENCE [LARGE SCALE GENOMIC DNA]</scope>
    <source>
        <strain evidence="3">Foug A</strain>
    </source>
</reference>
<dbReference type="AlphaFoldDB" id="A0A0C2ZAN5"/>
<keyword evidence="3" id="KW-1185">Reference proteome</keyword>
<gene>
    <name evidence="2" type="ORF">SCLCIDRAFT_12386</name>
</gene>
<dbReference type="STRING" id="1036808.A0A0C2ZAN5"/>
<name>A0A0C2ZAN5_9AGAM</name>
<sequence>LLGQIHEKILRMGIPAPFNHLYEMQQYATSLVLSQPQDAKFRSGVAALLEQIEERFSNLTKDCEFLPSVPKDLSENISDASRGYCFLDEEHFAKSRHMLFHFLMQKHDLVTTDSQNKIHWDVPRVKRVLQLLEGIWSRMYYLLYLTTPIASRGTQFLTHQIRNAERLRTIFVQGEEVFFVARYSKTTNIKGRDSCIPAFLPKPVAQLLLKLLGGGLRETEALLAGVVYGSDATQIYRTYLCVSEGDRLEPEEFYSVVRKWNQEVLGCPWNTRDLRQGLITMGQEFIGSDQPSTWVDDVLADSADHSVEVDHAHYGAIRGAIPRVSHSQMRQHRWIGEQWSSLCGLGPHPPPKPCKSRMLANGEPTLSLEDGLEQLEAKLFAVMENKLQVLATTIADRLHASLISSLPILGCQPQVTCSPTKFMQEVPSVFDADDAMTSTAGANETTLIPPAPKSIQGNDSHVPSERGILGHKGVPPAAPNGVGMQGPNSNAVSEDRPHLKRPSDASFDIEGREGKHSRLRGDDVQISWGNVAGELNDNGSSLAVASTWPSSPPKSFLEYKPLPDSSHCLTSMPYTAEDVRSGLA</sequence>
<dbReference type="OrthoDB" id="2674601at2759"/>
<dbReference type="InParanoid" id="A0A0C2ZAN5"/>
<feature type="region of interest" description="Disordered" evidence="1">
    <location>
        <begin position="443"/>
        <end position="462"/>
    </location>
</feature>
<feature type="region of interest" description="Disordered" evidence="1">
    <location>
        <begin position="474"/>
        <end position="521"/>
    </location>
</feature>
<dbReference type="EMBL" id="KN822666">
    <property type="protein sequence ID" value="KIM50147.1"/>
    <property type="molecule type" value="Genomic_DNA"/>
</dbReference>
<dbReference type="HOGENOM" id="CLU_467048_0_0_1"/>
<feature type="non-terminal residue" evidence="2">
    <location>
        <position position="1"/>
    </location>
</feature>
<proteinExistence type="predicted"/>
<reference evidence="2 3" key="1">
    <citation type="submission" date="2014-04" db="EMBL/GenBank/DDBJ databases">
        <authorList>
            <consortium name="DOE Joint Genome Institute"/>
            <person name="Kuo A."/>
            <person name="Kohler A."/>
            <person name="Nagy L.G."/>
            <person name="Floudas D."/>
            <person name="Copeland A."/>
            <person name="Barry K.W."/>
            <person name="Cichocki N."/>
            <person name="Veneault-Fourrey C."/>
            <person name="LaButti K."/>
            <person name="Lindquist E.A."/>
            <person name="Lipzen A."/>
            <person name="Lundell T."/>
            <person name="Morin E."/>
            <person name="Murat C."/>
            <person name="Sun H."/>
            <person name="Tunlid A."/>
            <person name="Henrissat B."/>
            <person name="Grigoriev I.V."/>
            <person name="Hibbett D.S."/>
            <person name="Martin F."/>
            <person name="Nordberg H.P."/>
            <person name="Cantor M.N."/>
            <person name="Hua S.X."/>
        </authorList>
    </citation>
    <scope>NUCLEOTIDE SEQUENCE [LARGE SCALE GENOMIC DNA]</scope>
    <source>
        <strain evidence="2 3">Foug A</strain>
    </source>
</reference>
<evidence type="ECO:0000313" key="2">
    <source>
        <dbReference type="EMBL" id="KIM50147.1"/>
    </source>
</evidence>
<evidence type="ECO:0000256" key="1">
    <source>
        <dbReference type="SAM" id="MobiDB-lite"/>
    </source>
</evidence>
<evidence type="ECO:0000313" key="3">
    <source>
        <dbReference type="Proteomes" id="UP000053989"/>
    </source>
</evidence>
<dbReference type="Proteomes" id="UP000053989">
    <property type="component" value="Unassembled WGS sequence"/>
</dbReference>
<feature type="compositionally biased region" description="Basic and acidic residues" evidence="1">
    <location>
        <begin position="493"/>
        <end position="521"/>
    </location>
</feature>